<dbReference type="InterPro" id="IPR005691">
    <property type="entry name" value="Tic20"/>
</dbReference>
<dbReference type="HOGENOM" id="CLU_094758_1_0_3"/>
<evidence type="ECO:0000256" key="3">
    <source>
        <dbReference type="ARBA" id="ARBA00022692"/>
    </source>
</evidence>
<reference evidence="8" key="1">
    <citation type="journal article" date="2011" name="MBio">
        <title>Novel metabolic attributes of the genus Cyanothece, comprising a group of unicellular nitrogen-fixing Cyanobacteria.</title>
        <authorList>
            <person name="Bandyopadhyay A."/>
            <person name="Elvitigala T."/>
            <person name="Welsh E."/>
            <person name="Stockel J."/>
            <person name="Liberton M."/>
            <person name="Min H."/>
            <person name="Sherman L.A."/>
            <person name="Pakrasi H.B."/>
        </authorList>
    </citation>
    <scope>NUCLEOTIDE SEQUENCE [LARGE SCALE GENOMIC DNA]</scope>
    <source>
        <strain evidence="8">PCC 7822</strain>
    </source>
</reference>
<dbReference type="EMBL" id="CP002198">
    <property type="protein sequence ID" value="ADN15336.1"/>
    <property type="molecule type" value="Genomic_DNA"/>
</dbReference>
<dbReference type="STRING" id="497965.Cyan7822_3386"/>
<evidence type="ECO:0000313" key="7">
    <source>
        <dbReference type="EMBL" id="ADN15336.1"/>
    </source>
</evidence>
<proteinExistence type="inferred from homology"/>
<dbReference type="PANTHER" id="PTHR33510:SF5">
    <property type="entry name" value="PROTEIN TIC 20-II, CHLOROPLASTIC"/>
    <property type="match status" value="1"/>
</dbReference>
<name>E0UDM3_GLOV7</name>
<keyword evidence="3 6" id="KW-0812">Transmembrane</keyword>
<dbReference type="Proteomes" id="UP000008206">
    <property type="component" value="Chromosome"/>
</dbReference>
<comment type="subcellular location">
    <subcellularLocation>
        <location evidence="1">Membrane</location>
        <topology evidence="1">Multi-pass membrane protein</topology>
    </subcellularLocation>
</comment>
<evidence type="ECO:0000256" key="6">
    <source>
        <dbReference type="SAM" id="Phobius"/>
    </source>
</evidence>
<dbReference type="eggNOG" id="ENOG502ZXE8">
    <property type="taxonomic scope" value="Bacteria"/>
</dbReference>
<comment type="similarity">
    <text evidence="2">Belongs to the Tic20 family.</text>
</comment>
<feature type="transmembrane region" description="Helical" evidence="6">
    <location>
        <begin position="85"/>
        <end position="109"/>
    </location>
</feature>
<dbReference type="Pfam" id="PF16166">
    <property type="entry name" value="TIC20"/>
    <property type="match status" value="1"/>
</dbReference>
<evidence type="ECO:0000256" key="5">
    <source>
        <dbReference type="ARBA" id="ARBA00023136"/>
    </source>
</evidence>
<dbReference type="OrthoDB" id="558786at2"/>
<keyword evidence="8" id="KW-1185">Reference proteome</keyword>
<feature type="transmembrane region" description="Helical" evidence="6">
    <location>
        <begin position="12"/>
        <end position="33"/>
    </location>
</feature>
<feature type="transmembrane region" description="Helical" evidence="6">
    <location>
        <begin position="115"/>
        <end position="137"/>
    </location>
</feature>
<evidence type="ECO:0000256" key="1">
    <source>
        <dbReference type="ARBA" id="ARBA00004141"/>
    </source>
</evidence>
<evidence type="ECO:0000256" key="2">
    <source>
        <dbReference type="ARBA" id="ARBA00009596"/>
    </source>
</evidence>
<dbReference type="KEGG" id="cyj:Cyan7822_3386"/>
<dbReference type="GO" id="GO:0016020">
    <property type="term" value="C:membrane"/>
    <property type="evidence" value="ECO:0007669"/>
    <property type="project" value="UniProtKB-SubCell"/>
</dbReference>
<sequence length="160" mass="17885">MTTPATAEVKDRILSALVYILPLIYALPFGISLLKQIPFLGLIYLPLSPLISLYYSLPFGGLIIFFVLFFAVVRNERVNRFIRFNTLQAILIDIALILCSLILQFLGQILVDNSLFILTLNNTIFLGTLTACIFGIIQSGRGLYPEIPAISEAVYSQLPW</sequence>
<accession>E0UDM3</accession>
<keyword evidence="5 6" id="KW-0472">Membrane</keyword>
<evidence type="ECO:0000256" key="4">
    <source>
        <dbReference type="ARBA" id="ARBA00022989"/>
    </source>
</evidence>
<gene>
    <name evidence="7" type="ordered locus">Cyan7822_3386</name>
</gene>
<evidence type="ECO:0008006" key="9">
    <source>
        <dbReference type="Google" id="ProtNLM"/>
    </source>
</evidence>
<organism evidence="7 8">
    <name type="scientific">Gloeothece verrucosa (strain PCC 7822)</name>
    <name type="common">Cyanothece sp. (strain PCC 7822)</name>
    <dbReference type="NCBI Taxonomy" id="497965"/>
    <lineage>
        <taxon>Bacteria</taxon>
        <taxon>Bacillati</taxon>
        <taxon>Cyanobacteriota</taxon>
        <taxon>Cyanophyceae</taxon>
        <taxon>Oscillatoriophycideae</taxon>
        <taxon>Chroococcales</taxon>
        <taxon>Aphanothecaceae</taxon>
        <taxon>Gloeothece</taxon>
        <taxon>Gloeothece verrucosa</taxon>
    </lineage>
</organism>
<dbReference type="RefSeq" id="WP_013323405.1">
    <property type="nucleotide sequence ID" value="NC_014501.1"/>
</dbReference>
<feature type="transmembrane region" description="Helical" evidence="6">
    <location>
        <begin position="53"/>
        <end position="73"/>
    </location>
</feature>
<dbReference type="AlphaFoldDB" id="E0UDM3"/>
<evidence type="ECO:0000313" key="8">
    <source>
        <dbReference type="Proteomes" id="UP000008206"/>
    </source>
</evidence>
<keyword evidence="4 6" id="KW-1133">Transmembrane helix</keyword>
<protein>
    <recommendedName>
        <fullName evidence="9">Tic20 family protein</fullName>
    </recommendedName>
</protein>
<dbReference type="PANTHER" id="PTHR33510">
    <property type="entry name" value="PROTEIN TIC 20-II, CHLOROPLASTIC"/>
    <property type="match status" value="1"/>
</dbReference>